<reference evidence="3" key="1">
    <citation type="journal article" date="2019" name="Int. J. Syst. Evol. Microbiol.">
        <title>The Global Catalogue of Microorganisms (GCM) 10K type strain sequencing project: providing services to taxonomists for standard genome sequencing and annotation.</title>
        <authorList>
            <consortium name="The Broad Institute Genomics Platform"/>
            <consortium name="The Broad Institute Genome Sequencing Center for Infectious Disease"/>
            <person name="Wu L."/>
            <person name="Ma J."/>
        </authorList>
    </citation>
    <scope>NUCLEOTIDE SEQUENCE [LARGE SCALE GENOMIC DNA]</scope>
    <source>
        <strain evidence="3">CGMCC 1.14993</strain>
    </source>
</reference>
<organism evidence="2 3">
    <name type="scientific">Gottfriedia solisilvae</name>
    <dbReference type="NCBI Taxonomy" id="1516104"/>
    <lineage>
        <taxon>Bacteria</taxon>
        <taxon>Bacillati</taxon>
        <taxon>Bacillota</taxon>
        <taxon>Bacilli</taxon>
        <taxon>Bacillales</taxon>
        <taxon>Bacillaceae</taxon>
        <taxon>Gottfriedia</taxon>
    </lineage>
</organism>
<gene>
    <name evidence="2" type="ORF">GCM10007380_37920</name>
</gene>
<dbReference type="AlphaFoldDB" id="A0A8J3AWB9"/>
<protein>
    <recommendedName>
        <fullName evidence="1">Spore protein YkvP/CgeB glycosyl transferase-like domain-containing protein</fullName>
    </recommendedName>
</protein>
<dbReference type="OrthoDB" id="7019976at2"/>
<evidence type="ECO:0000313" key="3">
    <source>
        <dbReference type="Proteomes" id="UP000626244"/>
    </source>
</evidence>
<dbReference type="InterPro" id="IPR055259">
    <property type="entry name" value="YkvP/CgeB_Glyco_trans-like"/>
</dbReference>
<dbReference type="EMBL" id="BMHB01000003">
    <property type="protein sequence ID" value="GGI17433.1"/>
    <property type="molecule type" value="Genomic_DNA"/>
</dbReference>
<feature type="domain" description="Spore protein YkvP/CgeB glycosyl transferase-like" evidence="1">
    <location>
        <begin position="391"/>
        <end position="507"/>
    </location>
</feature>
<dbReference type="Proteomes" id="UP000626244">
    <property type="component" value="Unassembled WGS sequence"/>
</dbReference>
<keyword evidence="3" id="KW-1185">Reference proteome</keyword>
<dbReference type="RefSeq" id="WP_088002077.1">
    <property type="nucleotide sequence ID" value="NZ_BMHB01000003.1"/>
</dbReference>
<evidence type="ECO:0000313" key="2">
    <source>
        <dbReference type="EMBL" id="GGI17433.1"/>
    </source>
</evidence>
<dbReference type="Pfam" id="PF13524">
    <property type="entry name" value="Glyco_trans_1_2"/>
    <property type="match status" value="1"/>
</dbReference>
<accession>A0A8J3AWB9</accession>
<sequence>MNELIDRHLNSLGELKKNSKILLNNLNSDYKGISFNFFEQFVFDKTDFSNEKNITVDKTDTGVQFTSTLKNDEFKYMFLKNTDKIDRMLDFLVSNNVKNRHIKTIGIVEGKCNVEINVIAIYKDGVRYVSKARFDKTINMKNIVLDNIDHIKLAVRISGKGKFNLQSITFLAEKPSLKHKSNLSKKKKKIKDLNVAFIADEFTTRCFEPEFNIMKIKPENWYEELKSNQPDLFFCESAWLGNNGSWTNKVGTGGPRDNSELLNLVYWCKENNIPTIFWNKEDPFHFSAFINTALHFDYVFTTDQNSVELYKQEGLMNVYSFPFAAQPKYHNPIESFERIEKVVFAGAYYGDKFPERTKAMDNMISISGKYGIDIYDRNYNNPSSPNQFPLEFKKHIVGTLKGDEIDLAYKGYKIALNVNSIIDSPTMFARRVFELLASNTPVVSSESLGINNMFGDLVVASSNYHELKDIISRYFEDEQFFNQNRLVSLRHVLENHTYKNRIQTMLDDIGFAYTKSDDSVAMIGIVRSKEDYQNLMKIFNKQSLENKKLVILLDIFDGYLEIFNKNNNGQVKSFLIDYIHHYSNIGQIIDTSHVAPVQYGHHYGENYLKDLYLTTTYIDDAIIVKDQGQPYTFVTNGLFNSSLINKTSLKLINPKMFINSLENDSDFKHWFKYGVRFFNIDQFNFAEKRNVSKKTLDEINI</sequence>
<proteinExistence type="predicted"/>
<comment type="caution">
    <text evidence="2">The sequence shown here is derived from an EMBL/GenBank/DDBJ whole genome shotgun (WGS) entry which is preliminary data.</text>
</comment>
<evidence type="ECO:0000259" key="1">
    <source>
        <dbReference type="Pfam" id="PF13524"/>
    </source>
</evidence>
<name>A0A8J3AWB9_9BACI</name>